<feature type="transmembrane region" description="Helical" evidence="10">
    <location>
        <begin position="95"/>
        <end position="114"/>
    </location>
</feature>
<protein>
    <recommendedName>
        <fullName evidence="3">histidine kinase</fullName>
        <ecNumber evidence="3">2.7.13.3</ecNumber>
    </recommendedName>
</protein>
<evidence type="ECO:0000256" key="5">
    <source>
        <dbReference type="ARBA" id="ARBA00022679"/>
    </source>
</evidence>
<dbReference type="AlphaFoldDB" id="A0A512NPT9"/>
<feature type="transmembrane region" description="Helical" evidence="10">
    <location>
        <begin position="120"/>
        <end position="138"/>
    </location>
</feature>
<dbReference type="SMART" id="SM00387">
    <property type="entry name" value="HATPase_c"/>
    <property type="match status" value="1"/>
</dbReference>
<feature type="region of interest" description="Disordered" evidence="9">
    <location>
        <begin position="1"/>
        <end position="20"/>
    </location>
</feature>
<comment type="caution">
    <text evidence="12">The sequence shown here is derived from an EMBL/GenBank/DDBJ whole genome shotgun (WGS) entry which is preliminary data.</text>
</comment>
<dbReference type="InterPro" id="IPR047770">
    <property type="entry name" value="RegB"/>
</dbReference>
<dbReference type="EMBL" id="BKAJ01000192">
    <property type="protein sequence ID" value="GEP60964.1"/>
    <property type="molecule type" value="Genomic_DNA"/>
</dbReference>
<feature type="transmembrane region" description="Helical" evidence="10">
    <location>
        <begin position="143"/>
        <end position="161"/>
    </location>
</feature>
<dbReference type="GO" id="GO:0005524">
    <property type="term" value="F:ATP binding"/>
    <property type="evidence" value="ECO:0007669"/>
    <property type="project" value="UniProtKB-KW"/>
</dbReference>
<evidence type="ECO:0000313" key="12">
    <source>
        <dbReference type="EMBL" id="GEP60964.1"/>
    </source>
</evidence>
<evidence type="ECO:0000256" key="9">
    <source>
        <dbReference type="SAM" id="MobiDB-lite"/>
    </source>
</evidence>
<dbReference type="GO" id="GO:0005886">
    <property type="term" value="C:plasma membrane"/>
    <property type="evidence" value="ECO:0007669"/>
    <property type="project" value="UniProtKB-SubCell"/>
</dbReference>
<dbReference type="Gene3D" id="1.10.287.130">
    <property type="match status" value="1"/>
</dbReference>
<dbReference type="InterPro" id="IPR036890">
    <property type="entry name" value="HATPase_C_sf"/>
</dbReference>
<evidence type="ECO:0000259" key="11">
    <source>
        <dbReference type="PROSITE" id="PS50109"/>
    </source>
</evidence>
<keyword evidence="6" id="KW-0547">Nucleotide-binding</keyword>
<evidence type="ECO:0000256" key="8">
    <source>
        <dbReference type="ARBA" id="ARBA00022840"/>
    </source>
</evidence>
<dbReference type="PANTHER" id="PTHR44936">
    <property type="entry name" value="SENSOR PROTEIN CREC"/>
    <property type="match status" value="1"/>
</dbReference>
<reference evidence="12 13" key="1">
    <citation type="submission" date="2019-07" db="EMBL/GenBank/DDBJ databases">
        <title>Whole genome shotgun sequence of Reyranella soli NBRC 108950.</title>
        <authorList>
            <person name="Hosoyama A."/>
            <person name="Uohara A."/>
            <person name="Ohji S."/>
            <person name="Ichikawa N."/>
        </authorList>
    </citation>
    <scope>NUCLEOTIDE SEQUENCE [LARGE SCALE GENOMIC DNA]</scope>
    <source>
        <strain evidence="12 13">NBRC 108950</strain>
    </source>
</reference>
<comment type="catalytic activity">
    <reaction evidence="1">
        <text>ATP + protein L-histidine = ADP + protein N-phospho-L-histidine.</text>
        <dbReference type="EC" id="2.7.13.3"/>
    </reaction>
</comment>
<dbReference type="PROSITE" id="PS50109">
    <property type="entry name" value="HIS_KIN"/>
    <property type="match status" value="1"/>
</dbReference>
<evidence type="ECO:0000313" key="13">
    <source>
        <dbReference type="Proteomes" id="UP000321058"/>
    </source>
</evidence>
<feature type="domain" description="Histidine kinase" evidence="11">
    <location>
        <begin position="229"/>
        <end position="442"/>
    </location>
</feature>
<dbReference type="InterPro" id="IPR036097">
    <property type="entry name" value="HisK_dim/P_sf"/>
</dbReference>
<feature type="compositionally biased region" description="Polar residues" evidence="9">
    <location>
        <begin position="1"/>
        <end position="15"/>
    </location>
</feature>
<accession>A0A512NPT9</accession>
<keyword evidence="10" id="KW-0812">Transmembrane</keyword>
<dbReference type="Pfam" id="PF00512">
    <property type="entry name" value="HisKA"/>
    <property type="match status" value="1"/>
</dbReference>
<dbReference type="InterPro" id="IPR005467">
    <property type="entry name" value="His_kinase_dom"/>
</dbReference>
<evidence type="ECO:0000256" key="10">
    <source>
        <dbReference type="SAM" id="Phobius"/>
    </source>
</evidence>
<dbReference type="InterPro" id="IPR050980">
    <property type="entry name" value="2C_sensor_his_kinase"/>
</dbReference>
<evidence type="ECO:0000256" key="1">
    <source>
        <dbReference type="ARBA" id="ARBA00000085"/>
    </source>
</evidence>
<dbReference type="PANTHER" id="PTHR44936:SF10">
    <property type="entry name" value="SENSOR PROTEIN RSTB"/>
    <property type="match status" value="1"/>
</dbReference>
<keyword evidence="13" id="KW-1185">Reference proteome</keyword>
<keyword evidence="8" id="KW-0067">ATP-binding</keyword>
<sequence>MAGSNAASTPATGPITQAVAGTGLPPRGGVRLRTLVLIRWAAVAGQLFTAAVVHWGLNFTLPVLAVGGAIALSALLNLTVSLGRPASARIDDREATIFLAFDILQLAVLLYLTGGLINPFSLLLLAPVAIGATILSLASNVALSLLTIISIGLLGLFHQPLPWRGPPPELPEIYQAGAWAGLTLTTLLVTLYGWRLAEEQRLMAAALAAAQGALEREQRMSALGALAAAAAHELGSPLSTIAVVAKEMLREVETDDPLREDVELLSSESDRCRAILARLSVDPVGDVSDAYTLVPLPALIEAAAQHSEREGIAITFKAGPVGEGVPTTAPIQVRSPEITQGIGNIVQNAVSFARHEVEIRTRWTAAWSEVEVSDDGPGFSEALLDELGTPFISTRQGEEGHMGLGVFIAKTLLERTGATVTFGNRRGTTGGALVSVRWPNPVFKAT</sequence>
<organism evidence="12 13">
    <name type="scientific">Reyranella soli</name>
    <dbReference type="NCBI Taxonomy" id="1230389"/>
    <lineage>
        <taxon>Bacteria</taxon>
        <taxon>Pseudomonadati</taxon>
        <taxon>Pseudomonadota</taxon>
        <taxon>Alphaproteobacteria</taxon>
        <taxon>Hyphomicrobiales</taxon>
        <taxon>Reyranellaceae</taxon>
        <taxon>Reyranella</taxon>
    </lineage>
</organism>
<keyword evidence="5" id="KW-0808">Transferase</keyword>
<proteinExistence type="predicted"/>
<dbReference type="InterPro" id="IPR003661">
    <property type="entry name" value="HisK_dim/P_dom"/>
</dbReference>
<dbReference type="Pfam" id="PF02518">
    <property type="entry name" value="HATPase_c"/>
    <property type="match status" value="1"/>
</dbReference>
<evidence type="ECO:0000256" key="3">
    <source>
        <dbReference type="ARBA" id="ARBA00012438"/>
    </source>
</evidence>
<dbReference type="SMART" id="SM00388">
    <property type="entry name" value="HisKA"/>
    <property type="match status" value="1"/>
</dbReference>
<dbReference type="RefSeq" id="WP_147156293.1">
    <property type="nucleotide sequence ID" value="NZ_BKAJ01000192.1"/>
</dbReference>
<keyword evidence="7" id="KW-0418">Kinase</keyword>
<evidence type="ECO:0000256" key="7">
    <source>
        <dbReference type="ARBA" id="ARBA00022777"/>
    </source>
</evidence>
<feature type="transmembrane region" description="Helical" evidence="10">
    <location>
        <begin position="63"/>
        <end position="83"/>
    </location>
</feature>
<dbReference type="NCBIfam" id="NF033792">
    <property type="entry name" value="ActS_PrrB_HisK"/>
    <property type="match status" value="1"/>
</dbReference>
<keyword evidence="10" id="KW-0472">Membrane</keyword>
<dbReference type="InterPro" id="IPR003594">
    <property type="entry name" value="HATPase_dom"/>
</dbReference>
<evidence type="ECO:0000256" key="6">
    <source>
        <dbReference type="ARBA" id="ARBA00022741"/>
    </source>
</evidence>
<name>A0A512NPT9_9HYPH</name>
<feature type="transmembrane region" description="Helical" evidence="10">
    <location>
        <begin position="37"/>
        <end position="57"/>
    </location>
</feature>
<keyword evidence="10" id="KW-1133">Transmembrane helix</keyword>
<dbReference type="GO" id="GO:0000155">
    <property type="term" value="F:phosphorelay sensor kinase activity"/>
    <property type="evidence" value="ECO:0007669"/>
    <property type="project" value="InterPro"/>
</dbReference>
<comment type="subcellular location">
    <subcellularLocation>
        <location evidence="2">Cell membrane</location>
        <topology evidence="2">Multi-pass membrane protein</topology>
    </subcellularLocation>
</comment>
<dbReference type="Gene3D" id="3.30.565.10">
    <property type="entry name" value="Histidine kinase-like ATPase, C-terminal domain"/>
    <property type="match status" value="1"/>
</dbReference>
<dbReference type="OrthoDB" id="9785252at2"/>
<dbReference type="EC" id="2.7.13.3" evidence="3"/>
<dbReference type="CDD" id="cd00082">
    <property type="entry name" value="HisKA"/>
    <property type="match status" value="1"/>
</dbReference>
<evidence type="ECO:0000256" key="2">
    <source>
        <dbReference type="ARBA" id="ARBA00004651"/>
    </source>
</evidence>
<feature type="transmembrane region" description="Helical" evidence="10">
    <location>
        <begin position="173"/>
        <end position="194"/>
    </location>
</feature>
<evidence type="ECO:0000256" key="4">
    <source>
        <dbReference type="ARBA" id="ARBA00022475"/>
    </source>
</evidence>
<keyword evidence="4" id="KW-1003">Cell membrane</keyword>
<dbReference type="SUPFAM" id="SSF47384">
    <property type="entry name" value="Homodimeric domain of signal transducing histidine kinase"/>
    <property type="match status" value="1"/>
</dbReference>
<dbReference type="SUPFAM" id="SSF55874">
    <property type="entry name" value="ATPase domain of HSP90 chaperone/DNA topoisomerase II/histidine kinase"/>
    <property type="match status" value="1"/>
</dbReference>
<dbReference type="Proteomes" id="UP000321058">
    <property type="component" value="Unassembled WGS sequence"/>
</dbReference>
<gene>
    <name evidence="12" type="ORF">RSO01_81300</name>
</gene>